<evidence type="ECO:0000313" key="3">
    <source>
        <dbReference type="Proteomes" id="UP001597138"/>
    </source>
</evidence>
<dbReference type="Proteomes" id="UP001597138">
    <property type="component" value="Unassembled WGS sequence"/>
</dbReference>
<gene>
    <name evidence="2" type="ORF">ACFSC2_02020</name>
</gene>
<keyword evidence="1" id="KW-1133">Transmembrane helix</keyword>
<name>A0ABW4H8B6_9FLAO</name>
<feature type="transmembrane region" description="Helical" evidence="1">
    <location>
        <begin position="61"/>
        <end position="78"/>
    </location>
</feature>
<dbReference type="RefSeq" id="WP_379815962.1">
    <property type="nucleotide sequence ID" value="NZ_JBHUDZ010000002.1"/>
</dbReference>
<keyword evidence="1" id="KW-0812">Transmembrane</keyword>
<feature type="transmembrane region" description="Helical" evidence="1">
    <location>
        <begin position="30"/>
        <end position="49"/>
    </location>
</feature>
<comment type="caution">
    <text evidence="2">The sequence shown here is derived from an EMBL/GenBank/DDBJ whole genome shotgun (WGS) entry which is preliminary data.</text>
</comment>
<sequence length="114" mass="13087">MKTLRYINTFAVGLPFAILATYPITKEGALIYGLLSTMVTGFLQVCIAFKMLYYGKCDNKIYIYFAGVTLFFILWHSFPNTNYTFIIFSLPPLLAIYLSILVYSISKILRNKKI</sequence>
<organism evidence="2 3">
    <name type="scientific">Flavobacterium artemisiae</name>
    <dbReference type="NCBI Taxonomy" id="2126556"/>
    <lineage>
        <taxon>Bacteria</taxon>
        <taxon>Pseudomonadati</taxon>
        <taxon>Bacteroidota</taxon>
        <taxon>Flavobacteriia</taxon>
        <taxon>Flavobacteriales</taxon>
        <taxon>Flavobacteriaceae</taxon>
        <taxon>Flavobacterium</taxon>
    </lineage>
</organism>
<proteinExistence type="predicted"/>
<keyword evidence="3" id="KW-1185">Reference proteome</keyword>
<keyword evidence="1" id="KW-0472">Membrane</keyword>
<reference evidence="3" key="1">
    <citation type="journal article" date="2019" name="Int. J. Syst. Evol. Microbiol.">
        <title>The Global Catalogue of Microorganisms (GCM) 10K type strain sequencing project: providing services to taxonomists for standard genome sequencing and annotation.</title>
        <authorList>
            <consortium name="The Broad Institute Genomics Platform"/>
            <consortium name="The Broad Institute Genome Sequencing Center for Infectious Disease"/>
            <person name="Wu L."/>
            <person name="Ma J."/>
        </authorList>
    </citation>
    <scope>NUCLEOTIDE SEQUENCE [LARGE SCALE GENOMIC DNA]</scope>
    <source>
        <strain evidence="3">CCUG 70865</strain>
    </source>
</reference>
<accession>A0ABW4H8B6</accession>
<feature type="transmembrane region" description="Helical" evidence="1">
    <location>
        <begin position="7"/>
        <end position="24"/>
    </location>
</feature>
<feature type="transmembrane region" description="Helical" evidence="1">
    <location>
        <begin position="84"/>
        <end position="105"/>
    </location>
</feature>
<dbReference type="EMBL" id="JBHUDZ010000002">
    <property type="protein sequence ID" value="MFD1601506.1"/>
    <property type="molecule type" value="Genomic_DNA"/>
</dbReference>
<protein>
    <submittedName>
        <fullName evidence="2">Uncharacterized protein</fullName>
    </submittedName>
</protein>
<evidence type="ECO:0000313" key="2">
    <source>
        <dbReference type="EMBL" id="MFD1601506.1"/>
    </source>
</evidence>
<evidence type="ECO:0000256" key="1">
    <source>
        <dbReference type="SAM" id="Phobius"/>
    </source>
</evidence>